<organism evidence="1 2">
    <name type="scientific">Bremia lactucae</name>
    <name type="common">Lettuce downy mildew</name>
    <dbReference type="NCBI Taxonomy" id="4779"/>
    <lineage>
        <taxon>Eukaryota</taxon>
        <taxon>Sar</taxon>
        <taxon>Stramenopiles</taxon>
        <taxon>Oomycota</taxon>
        <taxon>Peronosporomycetes</taxon>
        <taxon>Peronosporales</taxon>
        <taxon>Peronosporaceae</taxon>
        <taxon>Bremia</taxon>
    </lineage>
</organism>
<dbReference type="RefSeq" id="XP_067816764.1">
    <property type="nucleotide sequence ID" value="XM_067959979.1"/>
</dbReference>
<dbReference type="EMBL" id="SHOA02000014">
    <property type="protein sequence ID" value="TDH67265.1"/>
    <property type="molecule type" value="Genomic_DNA"/>
</dbReference>
<name>A0A976FI96_BRELC</name>
<comment type="caution">
    <text evidence="1">The sequence shown here is derived from an EMBL/GenBank/DDBJ whole genome shotgun (WGS) entry which is preliminary data.</text>
</comment>
<keyword evidence="2" id="KW-1185">Reference proteome</keyword>
<sequence>MVGARNADLEVQSLAYDKQSNKKSFSMFIENGCSLNDLKVNVDEKYTVEIDLEICGQSHEVISIPKYKHVILGKIWLKEQNLRSIEEH</sequence>
<dbReference type="GeneID" id="94345650"/>
<dbReference type="Proteomes" id="UP000294530">
    <property type="component" value="Unassembled WGS sequence"/>
</dbReference>
<gene>
    <name evidence="1" type="ORF">CCR75_001878</name>
</gene>
<protein>
    <submittedName>
        <fullName evidence="1">Uncharacterized protein</fullName>
    </submittedName>
</protein>
<dbReference type="OrthoDB" id="120945at2759"/>
<evidence type="ECO:0000313" key="1">
    <source>
        <dbReference type="EMBL" id="TDH67265.1"/>
    </source>
</evidence>
<dbReference type="KEGG" id="blac:94345650"/>
<accession>A0A976FI96</accession>
<dbReference type="AlphaFoldDB" id="A0A976FI96"/>
<reference evidence="1 2" key="1">
    <citation type="journal article" date="2021" name="Genome Biol.">
        <title>AFLAP: assembly-free linkage analysis pipeline using k-mers from genome sequencing data.</title>
        <authorList>
            <person name="Fletcher K."/>
            <person name="Zhang L."/>
            <person name="Gil J."/>
            <person name="Han R."/>
            <person name="Cavanaugh K."/>
            <person name="Michelmore R."/>
        </authorList>
    </citation>
    <scope>NUCLEOTIDE SEQUENCE [LARGE SCALE GENOMIC DNA]</scope>
    <source>
        <strain evidence="1 2">SF5</strain>
    </source>
</reference>
<proteinExistence type="predicted"/>
<evidence type="ECO:0000313" key="2">
    <source>
        <dbReference type="Proteomes" id="UP000294530"/>
    </source>
</evidence>